<organism evidence="1 2">
    <name type="scientific">Dyella agri</name>
    <dbReference type="NCBI Taxonomy" id="1926869"/>
    <lineage>
        <taxon>Bacteria</taxon>
        <taxon>Pseudomonadati</taxon>
        <taxon>Pseudomonadota</taxon>
        <taxon>Gammaproteobacteria</taxon>
        <taxon>Lysobacterales</taxon>
        <taxon>Rhodanobacteraceae</taxon>
        <taxon>Dyella</taxon>
    </lineage>
</organism>
<evidence type="ECO:0000313" key="1">
    <source>
        <dbReference type="EMBL" id="MFK2931446.1"/>
    </source>
</evidence>
<evidence type="ECO:0000313" key="2">
    <source>
        <dbReference type="Proteomes" id="UP001620397"/>
    </source>
</evidence>
<keyword evidence="2" id="KW-1185">Reference proteome</keyword>
<accession>A0ABW8KHI3</accession>
<comment type="caution">
    <text evidence="1">The sequence shown here is derived from an EMBL/GenBank/DDBJ whole genome shotgun (WGS) entry which is preliminary data.</text>
</comment>
<dbReference type="RefSeq" id="WP_404539833.1">
    <property type="nucleotide sequence ID" value="NZ_JADIKL010000005.1"/>
</dbReference>
<dbReference type="Proteomes" id="UP001620397">
    <property type="component" value="Unassembled WGS sequence"/>
</dbReference>
<gene>
    <name evidence="1" type="ORF">ISP14_11675</name>
</gene>
<sequence>MAAYFKTSKATELLKKFDARIAQTEQKGKITTWVKRNDGYYTHKAADWANKAFFKAVVEDEQLRFNIIRPKDKNIEVEVYGYYHGHLIETFLNHFDKDFTWGYASALPSSGDDVSA</sequence>
<proteinExistence type="predicted"/>
<reference evidence="1 2" key="1">
    <citation type="submission" date="2020-10" db="EMBL/GenBank/DDBJ databases">
        <title>Phylogeny of dyella-like bacteria.</title>
        <authorList>
            <person name="Fu J."/>
        </authorList>
    </citation>
    <scope>NUCLEOTIDE SEQUENCE [LARGE SCALE GENOMIC DNA]</scope>
    <source>
        <strain evidence="1 2">DKC-1</strain>
    </source>
</reference>
<protein>
    <submittedName>
        <fullName evidence="1">Uncharacterized protein</fullName>
    </submittedName>
</protein>
<name>A0ABW8KHI3_9GAMM</name>
<dbReference type="EMBL" id="JADIKL010000005">
    <property type="protein sequence ID" value="MFK2931446.1"/>
    <property type="molecule type" value="Genomic_DNA"/>
</dbReference>